<sequence>MILHLEGLNKKAALRSNRVEGKATDHKTFLKSPWKDALLAWSIADNVRNCILFTDARLMQKQVTLKFNNARGYSKSAFRGTMCTTSLLICLPCLSTDSTKRLGASASSVQCRWKV</sequence>
<organism evidence="1 2">
    <name type="scientific">Fasciola gigantica</name>
    <name type="common">Giant liver fluke</name>
    <dbReference type="NCBI Taxonomy" id="46835"/>
    <lineage>
        <taxon>Eukaryota</taxon>
        <taxon>Metazoa</taxon>
        <taxon>Spiralia</taxon>
        <taxon>Lophotrochozoa</taxon>
        <taxon>Platyhelminthes</taxon>
        <taxon>Trematoda</taxon>
        <taxon>Digenea</taxon>
        <taxon>Plagiorchiida</taxon>
        <taxon>Echinostomata</taxon>
        <taxon>Echinostomatoidea</taxon>
        <taxon>Fasciolidae</taxon>
        <taxon>Fasciola</taxon>
    </lineage>
</organism>
<evidence type="ECO:0000313" key="2">
    <source>
        <dbReference type="Proteomes" id="UP000316759"/>
    </source>
</evidence>
<comment type="caution">
    <text evidence="1">The sequence shown here is derived from an EMBL/GenBank/DDBJ whole genome shotgun (WGS) entry which is preliminary data.</text>
</comment>
<dbReference type="Proteomes" id="UP000316759">
    <property type="component" value="Unassembled WGS sequence"/>
</dbReference>
<dbReference type="EMBL" id="SUNJ01001441">
    <property type="protein sequence ID" value="TPP66748.1"/>
    <property type="molecule type" value="Genomic_DNA"/>
</dbReference>
<name>A0A504ZA38_FASGI</name>
<keyword evidence="2" id="KW-1185">Reference proteome</keyword>
<accession>A0A504ZA38</accession>
<proteinExistence type="predicted"/>
<gene>
    <name evidence="1" type="ORF">FGIG_05629</name>
</gene>
<dbReference type="AlphaFoldDB" id="A0A504ZA38"/>
<protein>
    <submittedName>
        <fullName evidence="1">Uncharacterized protein</fullName>
    </submittedName>
</protein>
<reference evidence="1 2" key="1">
    <citation type="submission" date="2019-04" db="EMBL/GenBank/DDBJ databases">
        <title>Annotation for the trematode Fasciola gigantica.</title>
        <authorList>
            <person name="Choi Y.-J."/>
        </authorList>
    </citation>
    <scope>NUCLEOTIDE SEQUENCE [LARGE SCALE GENOMIC DNA]</scope>
    <source>
        <strain evidence="1">Uganda_cow_1</strain>
    </source>
</reference>
<evidence type="ECO:0000313" key="1">
    <source>
        <dbReference type="EMBL" id="TPP66748.1"/>
    </source>
</evidence>